<feature type="compositionally biased region" description="Acidic residues" evidence="1">
    <location>
        <begin position="197"/>
        <end position="226"/>
    </location>
</feature>
<proteinExistence type="predicted"/>
<keyword evidence="4" id="KW-1185">Reference proteome</keyword>
<dbReference type="InterPro" id="IPR029480">
    <property type="entry name" value="Transpos_assoc"/>
</dbReference>
<dbReference type="Proteomes" id="UP000824890">
    <property type="component" value="Unassembled WGS sequence"/>
</dbReference>
<sequence>MDRHIDPINNCVSREFKEGVDIFIAFSSNQNSFLVGMTMLCPCLKCQNQKQRDARTVSRHLYRVGFKSNYYLWSSQGENYYDVGGSSAGGQFMGEETYQENFPDIMGGGTRSTHIAKDNHFAEWVKNYVICRTSASDLWACTKVVPRGVQETSKVVLTDDTRNQVVAQSEMLRIESYVVVDDSDYDSMPVVPPNDEYISEDELEESCTDSDSESDSDSDSESDSSS</sequence>
<reference evidence="3 4" key="1">
    <citation type="submission" date="2021-05" db="EMBL/GenBank/DDBJ databases">
        <title>Genome Assembly of Synthetic Allotetraploid Brassica napus Reveals Homoeologous Exchanges between Subgenomes.</title>
        <authorList>
            <person name="Davis J.T."/>
        </authorList>
    </citation>
    <scope>NUCLEOTIDE SEQUENCE [LARGE SCALE GENOMIC DNA]</scope>
    <source>
        <strain evidence="4">cv. Da-Ae</strain>
        <tissue evidence="3">Seedling</tissue>
    </source>
</reference>
<evidence type="ECO:0000313" key="4">
    <source>
        <dbReference type="Proteomes" id="UP000824890"/>
    </source>
</evidence>
<feature type="domain" description="Transposase-associated" evidence="2">
    <location>
        <begin position="10"/>
        <end position="78"/>
    </location>
</feature>
<gene>
    <name evidence="3" type="ORF">HID58_048396</name>
</gene>
<evidence type="ECO:0000259" key="2">
    <source>
        <dbReference type="Pfam" id="PF13963"/>
    </source>
</evidence>
<dbReference type="EMBL" id="JAGKQM010000012">
    <property type="protein sequence ID" value="KAH0898828.1"/>
    <property type="molecule type" value="Genomic_DNA"/>
</dbReference>
<accession>A0ABQ8B2B4</accession>
<protein>
    <recommendedName>
        <fullName evidence="2">Transposase-associated domain-containing protein</fullName>
    </recommendedName>
</protein>
<organism evidence="3 4">
    <name type="scientific">Brassica napus</name>
    <name type="common">Rape</name>
    <dbReference type="NCBI Taxonomy" id="3708"/>
    <lineage>
        <taxon>Eukaryota</taxon>
        <taxon>Viridiplantae</taxon>
        <taxon>Streptophyta</taxon>
        <taxon>Embryophyta</taxon>
        <taxon>Tracheophyta</taxon>
        <taxon>Spermatophyta</taxon>
        <taxon>Magnoliopsida</taxon>
        <taxon>eudicotyledons</taxon>
        <taxon>Gunneridae</taxon>
        <taxon>Pentapetalae</taxon>
        <taxon>rosids</taxon>
        <taxon>malvids</taxon>
        <taxon>Brassicales</taxon>
        <taxon>Brassicaceae</taxon>
        <taxon>Brassiceae</taxon>
        <taxon>Brassica</taxon>
    </lineage>
</organism>
<evidence type="ECO:0000313" key="3">
    <source>
        <dbReference type="EMBL" id="KAH0898828.1"/>
    </source>
</evidence>
<evidence type="ECO:0000256" key="1">
    <source>
        <dbReference type="SAM" id="MobiDB-lite"/>
    </source>
</evidence>
<name>A0ABQ8B2B4_BRANA</name>
<dbReference type="Pfam" id="PF13963">
    <property type="entry name" value="Transpos_assoc"/>
    <property type="match status" value="1"/>
</dbReference>
<feature type="region of interest" description="Disordered" evidence="1">
    <location>
        <begin position="184"/>
        <end position="226"/>
    </location>
</feature>
<comment type="caution">
    <text evidence="3">The sequence shown here is derived from an EMBL/GenBank/DDBJ whole genome shotgun (WGS) entry which is preliminary data.</text>
</comment>